<dbReference type="PROSITE" id="PS50975">
    <property type="entry name" value="ATP_GRASP"/>
    <property type="match status" value="1"/>
</dbReference>
<dbReference type="STRING" id="1291379.TPE_2487"/>
<dbReference type="GO" id="GO:0046872">
    <property type="term" value="F:metal ion binding"/>
    <property type="evidence" value="ECO:0007669"/>
    <property type="project" value="InterPro"/>
</dbReference>
<dbReference type="PANTHER" id="PTHR43585:SF2">
    <property type="entry name" value="ATP-GRASP ENZYME FSQD"/>
    <property type="match status" value="1"/>
</dbReference>
<dbReference type="SUPFAM" id="SSF56059">
    <property type="entry name" value="Glutathione synthetase ATP-binding domain-like"/>
    <property type="match status" value="1"/>
</dbReference>
<organism evidence="6 7">
    <name type="scientific">Treponema pedis str. T A4</name>
    <dbReference type="NCBI Taxonomy" id="1291379"/>
    <lineage>
        <taxon>Bacteria</taxon>
        <taxon>Pseudomonadati</taxon>
        <taxon>Spirochaetota</taxon>
        <taxon>Spirochaetia</taxon>
        <taxon>Spirochaetales</taxon>
        <taxon>Treponemataceae</taxon>
        <taxon>Treponema</taxon>
    </lineage>
</organism>
<evidence type="ECO:0000256" key="1">
    <source>
        <dbReference type="ARBA" id="ARBA00022598"/>
    </source>
</evidence>
<keyword evidence="3 4" id="KW-0067">ATP-binding</keyword>
<dbReference type="EMBL" id="CP004120">
    <property type="protein sequence ID" value="AGT44959.1"/>
    <property type="molecule type" value="Genomic_DNA"/>
</dbReference>
<evidence type="ECO:0000313" key="6">
    <source>
        <dbReference type="EMBL" id="AGT44959.1"/>
    </source>
</evidence>
<dbReference type="Proteomes" id="UP000015620">
    <property type="component" value="Chromosome"/>
</dbReference>
<dbReference type="KEGG" id="tped:TPE_2487"/>
<name>S6A950_9SPIR</name>
<reference evidence="6 7" key="1">
    <citation type="journal article" date="2013" name="PLoS ONE">
        <title>Genome-Wide Relatedness of Treponema pedis, from Gingiva and Necrotic Skin Lesions of Pigs, with the Human Oral Pathogen Treponema denticola.</title>
        <authorList>
            <person name="Svartstrom O."/>
            <person name="Mushtaq M."/>
            <person name="Pringle M."/>
            <person name="Segerman B."/>
        </authorList>
    </citation>
    <scope>NUCLEOTIDE SEQUENCE [LARGE SCALE GENOMIC DNA]</scope>
    <source>
        <strain evidence="6">T A4</strain>
    </source>
</reference>
<dbReference type="Gene3D" id="3.30.470.20">
    <property type="entry name" value="ATP-grasp fold, B domain"/>
    <property type="match status" value="1"/>
</dbReference>
<keyword evidence="7" id="KW-1185">Reference proteome</keyword>
<keyword evidence="1" id="KW-0436">Ligase</keyword>
<dbReference type="PATRIC" id="fig|1291379.3.peg.2457"/>
<dbReference type="GO" id="GO:0016874">
    <property type="term" value="F:ligase activity"/>
    <property type="evidence" value="ECO:0007669"/>
    <property type="project" value="UniProtKB-KW"/>
</dbReference>
<evidence type="ECO:0000313" key="7">
    <source>
        <dbReference type="Proteomes" id="UP000015620"/>
    </source>
</evidence>
<dbReference type="InterPro" id="IPR011761">
    <property type="entry name" value="ATP-grasp"/>
</dbReference>
<evidence type="ECO:0000256" key="4">
    <source>
        <dbReference type="PROSITE-ProRule" id="PRU00409"/>
    </source>
</evidence>
<feature type="domain" description="ATP-grasp" evidence="5">
    <location>
        <begin position="113"/>
        <end position="317"/>
    </location>
</feature>
<evidence type="ECO:0000256" key="3">
    <source>
        <dbReference type="ARBA" id="ARBA00022840"/>
    </source>
</evidence>
<dbReference type="SUPFAM" id="SSF52440">
    <property type="entry name" value="PreATP-grasp domain"/>
    <property type="match status" value="1"/>
</dbReference>
<accession>S6A950</accession>
<sequence>MKTEKSILILGASVMQGKAIEAAKELNCKVIAVDGNPNAVCANLADKFFPIDLKDIPKLIELAKKLKAEDGLDGVFTAATDFSVSVASVAQECKFSGHSLKAAQCASDKIKMRSCFKNANVPSPEFAEIKKEEIQNAAEILKKANVQFPVAVKPADNMGARGCRLVYAEDGLIPAAEDAVKYSRSGKVIAEEFIDGEEFSLEALVYNSEIFVTAIADRHIFFPPYFIEMGHTIPSAHSEEETEELIRVFKLGIKALNLTHGAAKGDIFLRKKDKKTGKRYACVGEIAARLSGGYMSGWTVPYSSTFNVTRAAIRLALGEFPEELKKGSPFLIVPVKENIQAINEAKILYKAALENTSARPVNSGKEKSENLSLSEKDFTDKKQVKAGFGAERAWISSPGKIKKIYGLNDALKTEGVRDVLPRLFEGDETVFPRNNVEKCGNVLSSAFSYDEAVKASMSAIQKIVLRLEPKNEKTDLFLSSINTSVKTQNIYAPNFFIFPDGFAKEYKGNFEKALSASFLKEENGIFFPSCFEQYTDLSFDIHGLSIRKALELGFKIEPALSSYIKGLQNGKKTLSAQSVKLWLAFIRASVQGLLYMYDCL</sequence>
<dbReference type="InterPro" id="IPR013815">
    <property type="entry name" value="ATP_grasp_subdomain_1"/>
</dbReference>
<dbReference type="Pfam" id="PF02655">
    <property type="entry name" value="ATP-grasp_3"/>
    <property type="match status" value="1"/>
</dbReference>
<dbReference type="GO" id="GO:0005524">
    <property type="term" value="F:ATP binding"/>
    <property type="evidence" value="ECO:0007669"/>
    <property type="project" value="UniProtKB-UniRule"/>
</dbReference>
<protein>
    <submittedName>
        <fullName evidence="6">CarB</fullName>
    </submittedName>
</protein>
<dbReference type="AlphaFoldDB" id="S6A950"/>
<dbReference type="PANTHER" id="PTHR43585">
    <property type="entry name" value="FUMIPYRROLE BIOSYNTHESIS PROTEIN C"/>
    <property type="match status" value="1"/>
</dbReference>
<dbReference type="Pfam" id="PF18603">
    <property type="entry name" value="LAL_C2"/>
    <property type="match status" value="1"/>
</dbReference>
<dbReference type="HOGENOM" id="CLU_029016_5_0_12"/>
<dbReference type="Gene3D" id="3.40.50.20">
    <property type="match status" value="1"/>
</dbReference>
<dbReference type="InterPro" id="IPR052032">
    <property type="entry name" value="ATP-dep_AA_Ligase"/>
</dbReference>
<evidence type="ECO:0000256" key="2">
    <source>
        <dbReference type="ARBA" id="ARBA00022741"/>
    </source>
</evidence>
<dbReference type="InterPro" id="IPR003806">
    <property type="entry name" value="ATP-grasp_PylC-type"/>
</dbReference>
<proteinExistence type="predicted"/>
<evidence type="ECO:0000259" key="5">
    <source>
        <dbReference type="PROSITE" id="PS50975"/>
    </source>
</evidence>
<dbReference type="InterPro" id="IPR040570">
    <property type="entry name" value="LAL_C2"/>
</dbReference>
<keyword evidence="2 4" id="KW-0547">Nucleotide-binding</keyword>
<gene>
    <name evidence="6" type="ORF">TPE_2487</name>
</gene>
<dbReference type="InterPro" id="IPR016185">
    <property type="entry name" value="PreATP-grasp_dom_sf"/>
</dbReference>
<dbReference type="Gene3D" id="3.30.1490.20">
    <property type="entry name" value="ATP-grasp fold, A domain"/>
    <property type="match status" value="1"/>
</dbReference>